<reference evidence="2" key="1">
    <citation type="submission" date="2023-07" db="EMBL/GenBank/DDBJ databases">
        <title>Whole genome shotgun sequence of Streptomyces nojiriensis NBRC 13794.</title>
        <authorList>
            <person name="Komaki H."/>
            <person name="Tamura T."/>
        </authorList>
    </citation>
    <scope>NUCLEOTIDE SEQUENCE [LARGE SCALE GENOMIC DNA]</scope>
    <source>
        <strain evidence="2">NBRC 13794</strain>
    </source>
</reference>
<evidence type="ECO:0000313" key="2">
    <source>
        <dbReference type="Proteomes" id="UP000613974"/>
    </source>
</evidence>
<evidence type="ECO:0000313" key="1">
    <source>
        <dbReference type="EMBL" id="GHI67791.1"/>
    </source>
</evidence>
<comment type="caution">
    <text evidence="1">The sequence shown here is derived from an EMBL/GenBank/DDBJ whole genome shotgun (WGS) entry which is preliminary data.</text>
</comment>
<dbReference type="Proteomes" id="UP000613974">
    <property type="component" value="Unassembled WGS sequence"/>
</dbReference>
<sequence>MVGGQAFADAGITPSLPGFGQGIGAEFGDVTALVQFPSALGTRFRGILIGHPLILHADPGVNKVMTRPAKRPAG</sequence>
<protein>
    <submittedName>
        <fullName evidence="1">Uncharacterized protein</fullName>
    </submittedName>
</protein>
<dbReference type="EMBL" id="BNEC01000003">
    <property type="protein sequence ID" value="GHI67791.1"/>
    <property type="molecule type" value="Genomic_DNA"/>
</dbReference>
<gene>
    <name evidence="1" type="ORF">Snoj_17090</name>
</gene>
<proteinExistence type="predicted"/>
<accession>A0ABQ3SI31</accession>
<keyword evidence="2" id="KW-1185">Reference proteome</keyword>
<name>A0ABQ3SI31_9ACTN</name>
<organism evidence="1 2">
    <name type="scientific">Streptomyces nojiriensis</name>
    <dbReference type="NCBI Taxonomy" id="66374"/>
    <lineage>
        <taxon>Bacteria</taxon>
        <taxon>Bacillati</taxon>
        <taxon>Actinomycetota</taxon>
        <taxon>Actinomycetes</taxon>
        <taxon>Kitasatosporales</taxon>
        <taxon>Streptomycetaceae</taxon>
        <taxon>Streptomyces</taxon>
    </lineage>
</organism>